<feature type="region of interest" description="Disordered" evidence="2">
    <location>
        <begin position="58"/>
        <end position="83"/>
    </location>
</feature>
<dbReference type="Pfam" id="PF11774">
    <property type="entry name" value="Lsr2"/>
    <property type="match status" value="1"/>
</dbReference>
<keyword evidence="1" id="KW-0238">DNA-binding</keyword>
<dbReference type="GO" id="GO:0003677">
    <property type="term" value="F:DNA binding"/>
    <property type="evidence" value="ECO:0007669"/>
    <property type="project" value="UniProtKB-KW"/>
</dbReference>
<dbReference type="Gene3D" id="3.30.60.230">
    <property type="entry name" value="Lsr2, dimerization domain"/>
    <property type="match status" value="1"/>
</dbReference>
<evidence type="ECO:0000313" key="5">
    <source>
        <dbReference type="EMBL" id="SDV04598.1"/>
    </source>
</evidence>
<keyword evidence="6" id="KW-1185">Reference proteome</keyword>
<name>A0A1H2NH26_9ACTN</name>
<dbReference type="EMBL" id="LT629799">
    <property type="protein sequence ID" value="SDV04598.1"/>
    <property type="molecule type" value="Genomic_DNA"/>
</dbReference>
<dbReference type="Gene3D" id="4.10.320.10">
    <property type="entry name" value="E3-binding domain"/>
    <property type="match status" value="1"/>
</dbReference>
<proteinExistence type="predicted"/>
<feature type="compositionally biased region" description="Low complexity" evidence="2">
    <location>
        <begin position="66"/>
        <end position="80"/>
    </location>
</feature>
<reference evidence="6" key="1">
    <citation type="submission" date="2016-10" db="EMBL/GenBank/DDBJ databases">
        <authorList>
            <person name="Varghese N."/>
            <person name="Submissions S."/>
        </authorList>
    </citation>
    <scope>NUCLEOTIDE SEQUENCE [LARGE SCALE GENOMIC DNA]</scope>
    <source>
        <strain evidence="6">DSM 21743</strain>
    </source>
</reference>
<dbReference type="Proteomes" id="UP000198825">
    <property type="component" value="Chromosome I"/>
</dbReference>
<dbReference type="AlphaFoldDB" id="A0A1H2NH26"/>
<organism evidence="5 6">
    <name type="scientific">Microlunatus sagamiharensis</name>
    <dbReference type="NCBI Taxonomy" id="546874"/>
    <lineage>
        <taxon>Bacteria</taxon>
        <taxon>Bacillati</taxon>
        <taxon>Actinomycetota</taxon>
        <taxon>Actinomycetes</taxon>
        <taxon>Propionibacteriales</taxon>
        <taxon>Propionibacteriaceae</taxon>
        <taxon>Microlunatus</taxon>
    </lineage>
</organism>
<dbReference type="InterPro" id="IPR042261">
    <property type="entry name" value="Lsr2-like_dimerization"/>
</dbReference>
<dbReference type="Pfam" id="PF23359">
    <property type="entry name" value="Lsr2_DNA-bd"/>
    <property type="match status" value="1"/>
</dbReference>
<dbReference type="RefSeq" id="WP_091078656.1">
    <property type="nucleotide sequence ID" value="NZ_LT629799.1"/>
</dbReference>
<evidence type="ECO:0000259" key="4">
    <source>
        <dbReference type="Pfam" id="PF23359"/>
    </source>
</evidence>
<evidence type="ECO:0000256" key="2">
    <source>
        <dbReference type="SAM" id="MobiDB-lite"/>
    </source>
</evidence>
<dbReference type="STRING" id="546874.SAMN04488544_4005"/>
<gene>
    <name evidence="5" type="ORF">SAMN04488544_4005</name>
</gene>
<dbReference type="InterPro" id="IPR036625">
    <property type="entry name" value="E3-bd_dom_sf"/>
</dbReference>
<feature type="domain" description="Lsr2 DNA-binding" evidence="4">
    <location>
        <begin position="79"/>
        <end position="113"/>
    </location>
</feature>
<dbReference type="GO" id="GO:0016746">
    <property type="term" value="F:acyltransferase activity"/>
    <property type="evidence" value="ECO:0007669"/>
    <property type="project" value="InterPro"/>
</dbReference>
<dbReference type="InterPro" id="IPR024412">
    <property type="entry name" value="Lsr2_dim_dom"/>
</dbReference>
<dbReference type="OrthoDB" id="4113332at2"/>
<sequence>MAQRVEYILEDDLDGGKADETVQFGLDGVEYEIDLSTENYEKLRDALAPWVGVARRTGGRRKRNVGSAPAPRAAAAEGASNTSDIRAWAQENGYEVSSRGRVSAEVREAYEKAHG</sequence>
<evidence type="ECO:0000313" key="6">
    <source>
        <dbReference type="Proteomes" id="UP000198825"/>
    </source>
</evidence>
<accession>A0A1H2NH26</accession>
<dbReference type="InterPro" id="IPR055370">
    <property type="entry name" value="Lsr2_DNA-bd"/>
</dbReference>
<evidence type="ECO:0000256" key="1">
    <source>
        <dbReference type="ARBA" id="ARBA00023125"/>
    </source>
</evidence>
<feature type="domain" description="Lsr2 dimerization" evidence="3">
    <location>
        <begin position="1"/>
        <end position="58"/>
    </location>
</feature>
<protein>
    <submittedName>
        <fullName evidence="5">Lsr2 protein</fullName>
    </submittedName>
</protein>
<evidence type="ECO:0000259" key="3">
    <source>
        <dbReference type="Pfam" id="PF11774"/>
    </source>
</evidence>